<dbReference type="SUPFAM" id="SSF53254">
    <property type="entry name" value="Phosphoglycerate mutase-like"/>
    <property type="match status" value="1"/>
</dbReference>
<dbReference type="AlphaFoldDB" id="A0AAN5KSI2"/>
<dbReference type="Pfam" id="PF00300">
    <property type="entry name" value="His_Phos_1"/>
    <property type="match status" value="1"/>
</dbReference>
<dbReference type="Proteomes" id="UP000861567">
    <property type="component" value="Unassembled WGS sequence"/>
</dbReference>
<reference evidence="2" key="2">
    <citation type="submission" date="2020-11" db="EMBL/GenBank/DDBJ databases">
        <authorList>
            <consortium name="NCBI Pathogen Detection Project"/>
        </authorList>
    </citation>
    <scope>NUCLEOTIDE SEQUENCE</scope>
    <source>
        <strain evidence="2">D3612</strain>
    </source>
</reference>
<dbReference type="EMBL" id="DACSEI010000026">
    <property type="protein sequence ID" value="HAT1597065.1"/>
    <property type="molecule type" value="Genomic_DNA"/>
</dbReference>
<accession>A0AAN5KSI2</accession>
<organism evidence="2 3">
    <name type="scientific">Legionella pneumophila</name>
    <dbReference type="NCBI Taxonomy" id="446"/>
    <lineage>
        <taxon>Bacteria</taxon>
        <taxon>Pseudomonadati</taxon>
        <taxon>Pseudomonadota</taxon>
        <taxon>Gammaproteobacteria</taxon>
        <taxon>Legionellales</taxon>
        <taxon>Legionellaceae</taxon>
        <taxon>Legionella</taxon>
    </lineage>
</organism>
<sequence length="421" mass="47951">MQQKELIQRIPISKEQLGQVKTEDISSRNQIADSLKQMYIQRIKMLISQLNHGSKEEKQVILQLIKQADQLYLETQGMSVRGQVLFSRHGECAIWGQKKFGVSPNSPISEEAARNMAATSEATKVLLTHPEKSPRIAVSPMIRAMQTASLIIPKDIQANISIEAYLSENSDAPSGLDVRSNQDLQEVSKKTPFLSLKRILFFLTNLFYGQKDFEALNEKRKEAADKIQKHNKPGQDIYKNKNIPQALDYDGDKIRDTKKLINETTEDDLWLIGHGKNFKTFFKEVFDIDRDFKFAETRVAYKIKAEGFEPTLYTPPYSLVVNQKTGEIEGIFTGVSKAATKDVRKEKPVMTTTQDIIEVDSLLVMRRMFGATNNRVITKNYNEEEAQFSDRISQEGAINKSLPQEREDKSHYEIPAALKLT</sequence>
<evidence type="ECO:0000313" key="3">
    <source>
        <dbReference type="Proteomes" id="UP000861567"/>
    </source>
</evidence>
<protein>
    <submittedName>
        <fullName evidence="2">Histidine phosphatase family protein</fullName>
    </submittedName>
</protein>
<feature type="region of interest" description="Disordered" evidence="1">
    <location>
        <begin position="388"/>
        <end position="421"/>
    </location>
</feature>
<dbReference type="Gene3D" id="3.40.50.1240">
    <property type="entry name" value="Phosphoglycerate mutase-like"/>
    <property type="match status" value="1"/>
</dbReference>
<feature type="compositionally biased region" description="Basic and acidic residues" evidence="1">
    <location>
        <begin position="403"/>
        <end position="412"/>
    </location>
</feature>
<gene>
    <name evidence="2" type="ORF">I8Y58_002303</name>
</gene>
<dbReference type="InterPro" id="IPR029033">
    <property type="entry name" value="His_PPase_superfam"/>
</dbReference>
<comment type="caution">
    <text evidence="2">The sequence shown here is derived from an EMBL/GenBank/DDBJ whole genome shotgun (WGS) entry which is preliminary data.</text>
</comment>
<evidence type="ECO:0000256" key="1">
    <source>
        <dbReference type="SAM" id="MobiDB-lite"/>
    </source>
</evidence>
<proteinExistence type="predicted"/>
<name>A0AAN5KSI2_LEGPN</name>
<evidence type="ECO:0000313" key="2">
    <source>
        <dbReference type="EMBL" id="HAT1597065.1"/>
    </source>
</evidence>
<reference evidence="2" key="1">
    <citation type="journal article" date="2018" name="Genome Biol.">
        <title>SKESA: strategic k-mer extension for scrupulous assemblies.</title>
        <authorList>
            <person name="Souvorov A."/>
            <person name="Agarwala R."/>
            <person name="Lipman D.J."/>
        </authorList>
    </citation>
    <scope>NUCLEOTIDE SEQUENCE</scope>
    <source>
        <strain evidence="2">D3612</strain>
    </source>
</reference>
<dbReference type="InterPro" id="IPR013078">
    <property type="entry name" value="His_Pase_superF_clade-1"/>
</dbReference>